<evidence type="ECO:0000256" key="8">
    <source>
        <dbReference type="HAMAP-Rule" id="MF_00056"/>
    </source>
</evidence>
<name>A0ABW8YKI3_9SPHN</name>
<evidence type="ECO:0000259" key="9">
    <source>
        <dbReference type="Pfam" id="PF00793"/>
    </source>
</evidence>
<evidence type="ECO:0000256" key="1">
    <source>
        <dbReference type="ARBA" id="ARBA00004496"/>
    </source>
</evidence>
<dbReference type="EC" id="2.5.1.55" evidence="8"/>
<evidence type="ECO:0000256" key="5">
    <source>
        <dbReference type="ARBA" id="ARBA00022490"/>
    </source>
</evidence>
<dbReference type="Gene3D" id="3.20.20.70">
    <property type="entry name" value="Aldolase class I"/>
    <property type="match status" value="1"/>
</dbReference>
<dbReference type="Proteomes" id="UP001629244">
    <property type="component" value="Unassembled WGS sequence"/>
</dbReference>
<dbReference type="GO" id="GO:0008676">
    <property type="term" value="F:3-deoxy-8-phosphooctulonate synthase activity"/>
    <property type="evidence" value="ECO:0007669"/>
    <property type="project" value="UniProtKB-EC"/>
</dbReference>
<organism evidence="10 11">
    <name type="scientific">Sphingomonas plantiphila</name>
    <dbReference type="NCBI Taxonomy" id="3163295"/>
    <lineage>
        <taxon>Bacteria</taxon>
        <taxon>Pseudomonadati</taxon>
        <taxon>Pseudomonadota</taxon>
        <taxon>Alphaproteobacteria</taxon>
        <taxon>Sphingomonadales</taxon>
        <taxon>Sphingomonadaceae</taxon>
        <taxon>Sphingomonas</taxon>
    </lineage>
</organism>
<dbReference type="NCBIfam" id="TIGR01362">
    <property type="entry name" value="KDO8P_synth"/>
    <property type="match status" value="1"/>
</dbReference>
<keyword evidence="5 8" id="KW-0963">Cytoplasm</keyword>
<dbReference type="InterPro" id="IPR006218">
    <property type="entry name" value="DAHP1/KDSA"/>
</dbReference>
<protein>
    <recommendedName>
        <fullName evidence="8">2-dehydro-3-deoxyphosphooctonate aldolase</fullName>
        <ecNumber evidence="8">2.5.1.55</ecNumber>
    </recommendedName>
    <alternativeName>
        <fullName evidence="8">3-deoxy-D-manno-octulosonic acid 8-phosphate synthase</fullName>
    </alternativeName>
    <alternativeName>
        <fullName evidence="8">KDO-8-phosphate synthase</fullName>
        <shortName evidence="8">KDO 8-P synthase</shortName>
        <shortName evidence="8">KDOPS</shortName>
    </alternativeName>
    <alternativeName>
        <fullName evidence="8">Phospho-2-dehydro-3-deoxyoctonate aldolase</fullName>
    </alternativeName>
</protein>
<keyword evidence="6 8" id="KW-0808">Transferase</keyword>
<sequence length="289" mass="30935">MRIGRFTVEPDGPLFVVAGPCVIEGIDHALGVASELARIADRLNLPLVFKSSFDKANRTSGDSPRGPGMDDGLAILARVKAETDLPVLTDVHETIQVQAVAEVVDILQIPAFLSRQTDLLQKAAATGRIVNIKKGQFMAADDMLHAAAKAGSVLPAGRELRDQVILTERGSTFGYHDLVVDMRSLGKMRASGMPTLFDASHSVQSPGGANGRSGGAREWIPLLSRAAAAAGISGLFVETHPDPDRAWSDSATVWPLDRLEPLLADVVRIHDLVREGRMTRTDGRPHCDG</sequence>
<dbReference type="RefSeq" id="WP_408077341.1">
    <property type="nucleotide sequence ID" value="NZ_JBELQC010000001.1"/>
</dbReference>
<dbReference type="SUPFAM" id="SSF51569">
    <property type="entry name" value="Aldolase"/>
    <property type="match status" value="1"/>
</dbReference>
<dbReference type="Pfam" id="PF00793">
    <property type="entry name" value="DAHP_synth_1"/>
    <property type="match status" value="1"/>
</dbReference>
<dbReference type="HAMAP" id="MF_00056">
    <property type="entry name" value="KDO8P_synth"/>
    <property type="match status" value="1"/>
</dbReference>
<comment type="caution">
    <text evidence="10">The sequence shown here is derived from an EMBL/GenBank/DDBJ whole genome shotgun (WGS) entry which is preliminary data.</text>
</comment>
<evidence type="ECO:0000256" key="2">
    <source>
        <dbReference type="ARBA" id="ARBA00004756"/>
    </source>
</evidence>
<dbReference type="InterPro" id="IPR013785">
    <property type="entry name" value="Aldolase_TIM"/>
</dbReference>
<dbReference type="PANTHER" id="PTHR21057">
    <property type="entry name" value="PHOSPHO-2-DEHYDRO-3-DEOXYHEPTONATE ALDOLASE"/>
    <property type="match status" value="1"/>
</dbReference>
<keyword evidence="8" id="KW-0448">Lipopolysaccharide biosynthesis</keyword>
<accession>A0ABW8YKI3</accession>
<dbReference type="EMBL" id="JBELQC010000001">
    <property type="protein sequence ID" value="MFL9840402.1"/>
    <property type="molecule type" value="Genomic_DNA"/>
</dbReference>
<dbReference type="NCBIfam" id="NF003543">
    <property type="entry name" value="PRK05198.1"/>
    <property type="match status" value="1"/>
</dbReference>
<evidence type="ECO:0000256" key="4">
    <source>
        <dbReference type="ARBA" id="ARBA00010499"/>
    </source>
</evidence>
<comment type="catalytic activity">
    <reaction evidence="7 8">
        <text>D-arabinose 5-phosphate + phosphoenolpyruvate + H2O = 3-deoxy-alpha-D-manno-2-octulosonate-8-phosphate + phosphate</text>
        <dbReference type="Rhea" id="RHEA:14053"/>
        <dbReference type="ChEBI" id="CHEBI:15377"/>
        <dbReference type="ChEBI" id="CHEBI:43474"/>
        <dbReference type="ChEBI" id="CHEBI:57693"/>
        <dbReference type="ChEBI" id="CHEBI:58702"/>
        <dbReference type="ChEBI" id="CHEBI:85985"/>
        <dbReference type="EC" id="2.5.1.55"/>
    </reaction>
</comment>
<evidence type="ECO:0000256" key="3">
    <source>
        <dbReference type="ARBA" id="ARBA00004845"/>
    </source>
</evidence>
<comment type="similarity">
    <text evidence="4 8">Belongs to the KdsA family.</text>
</comment>
<evidence type="ECO:0000313" key="10">
    <source>
        <dbReference type="EMBL" id="MFL9840402.1"/>
    </source>
</evidence>
<evidence type="ECO:0000256" key="6">
    <source>
        <dbReference type="ARBA" id="ARBA00022679"/>
    </source>
</evidence>
<proteinExistence type="inferred from homology"/>
<comment type="pathway">
    <text evidence="2">Bacterial outer membrane biogenesis; lipopolysaccharide biosynthesis.</text>
</comment>
<evidence type="ECO:0000256" key="7">
    <source>
        <dbReference type="ARBA" id="ARBA00049112"/>
    </source>
</evidence>
<keyword evidence="11" id="KW-1185">Reference proteome</keyword>
<comment type="subcellular location">
    <subcellularLocation>
        <location evidence="1 8">Cytoplasm</location>
    </subcellularLocation>
</comment>
<dbReference type="InterPro" id="IPR006269">
    <property type="entry name" value="KDO8P_synthase"/>
</dbReference>
<feature type="domain" description="DAHP synthetase I/KDSA" evidence="9">
    <location>
        <begin position="11"/>
        <end position="256"/>
    </location>
</feature>
<comment type="pathway">
    <text evidence="3 8">Carbohydrate biosynthesis; 3-deoxy-D-manno-octulosonate biosynthesis; 3-deoxy-D-manno-octulosonate from D-ribulose 5-phosphate: step 2/3.</text>
</comment>
<gene>
    <name evidence="8 10" type="primary">kdsA</name>
    <name evidence="10" type="ORF">ABS767_05450</name>
</gene>
<evidence type="ECO:0000313" key="11">
    <source>
        <dbReference type="Proteomes" id="UP001629244"/>
    </source>
</evidence>
<reference evidence="10 11" key="1">
    <citation type="submission" date="2024-06" db="EMBL/GenBank/DDBJ databases">
        <authorList>
            <person name="Kaempfer P."/>
            <person name="Viver T."/>
        </authorList>
    </citation>
    <scope>NUCLEOTIDE SEQUENCE [LARGE SCALE GENOMIC DNA]</scope>
    <source>
        <strain evidence="10 11">ST-64</strain>
    </source>
</reference>